<dbReference type="GO" id="GO:0016491">
    <property type="term" value="F:oxidoreductase activity"/>
    <property type="evidence" value="ECO:0007669"/>
    <property type="project" value="InterPro"/>
</dbReference>
<dbReference type="InterPro" id="IPR011706">
    <property type="entry name" value="Cu-oxidase_C"/>
</dbReference>
<evidence type="ECO:0000259" key="1">
    <source>
        <dbReference type="Pfam" id="PF07731"/>
    </source>
</evidence>
<dbReference type="InParanoid" id="A0A2H3CRD7"/>
<dbReference type="STRING" id="47427.A0A2H3CRD7"/>
<evidence type="ECO:0000313" key="3">
    <source>
        <dbReference type="Proteomes" id="UP000217790"/>
    </source>
</evidence>
<organism evidence="2 3">
    <name type="scientific">Armillaria gallica</name>
    <name type="common">Bulbous honey fungus</name>
    <name type="synonym">Armillaria bulbosa</name>
    <dbReference type="NCBI Taxonomy" id="47427"/>
    <lineage>
        <taxon>Eukaryota</taxon>
        <taxon>Fungi</taxon>
        <taxon>Dikarya</taxon>
        <taxon>Basidiomycota</taxon>
        <taxon>Agaricomycotina</taxon>
        <taxon>Agaricomycetes</taxon>
        <taxon>Agaricomycetidae</taxon>
        <taxon>Agaricales</taxon>
        <taxon>Marasmiineae</taxon>
        <taxon>Physalacriaceae</taxon>
        <taxon>Armillaria</taxon>
    </lineage>
</organism>
<dbReference type="OMA" id="ERTNEWT"/>
<dbReference type="EMBL" id="KZ293698">
    <property type="protein sequence ID" value="PBK84430.1"/>
    <property type="molecule type" value="Genomic_DNA"/>
</dbReference>
<evidence type="ECO:0000313" key="2">
    <source>
        <dbReference type="EMBL" id="PBK84430.1"/>
    </source>
</evidence>
<dbReference type="OrthoDB" id="2121828at2759"/>
<dbReference type="AlphaFoldDB" id="A0A2H3CRD7"/>
<dbReference type="Gene3D" id="2.60.40.420">
    <property type="entry name" value="Cupredoxins - blue copper proteins"/>
    <property type="match status" value="1"/>
</dbReference>
<name>A0A2H3CRD7_ARMGA</name>
<dbReference type="GO" id="GO:0005507">
    <property type="term" value="F:copper ion binding"/>
    <property type="evidence" value="ECO:0007669"/>
    <property type="project" value="InterPro"/>
</dbReference>
<sequence>HTFNFIRSAGSAIYNYKNPVRRDVVNIDNAGDNVTVRYMTDNPGPWFLHYGLTVVFVEAVEDWNSTMNPTYHWDQLCTKYDMPAEDL</sequence>
<proteinExistence type="predicted"/>
<dbReference type="SUPFAM" id="SSF49503">
    <property type="entry name" value="Cupredoxins"/>
    <property type="match status" value="1"/>
</dbReference>
<dbReference type="Proteomes" id="UP000217790">
    <property type="component" value="Unassembled WGS sequence"/>
</dbReference>
<dbReference type="Pfam" id="PF07731">
    <property type="entry name" value="Cu-oxidase_2"/>
    <property type="match status" value="1"/>
</dbReference>
<reference evidence="3" key="1">
    <citation type="journal article" date="2017" name="Nat. Ecol. Evol.">
        <title>Genome expansion and lineage-specific genetic innovations in the forest pathogenic fungi Armillaria.</title>
        <authorList>
            <person name="Sipos G."/>
            <person name="Prasanna A.N."/>
            <person name="Walter M.C."/>
            <person name="O'Connor E."/>
            <person name="Balint B."/>
            <person name="Krizsan K."/>
            <person name="Kiss B."/>
            <person name="Hess J."/>
            <person name="Varga T."/>
            <person name="Slot J."/>
            <person name="Riley R."/>
            <person name="Boka B."/>
            <person name="Rigling D."/>
            <person name="Barry K."/>
            <person name="Lee J."/>
            <person name="Mihaltcheva S."/>
            <person name="LaButti K."/>
            <person name="Lipzen A."/>
            <person name="Waldron R."/>
            <person name="Moloney N.M."/>
            <person name="Sperisen C."/>
            <person name="Kredics L."/>
            <person name="Vagvoelgyi C."/>
            <person name="Patrignani A."/>
            <person name="Fitzpatrick D."/>
            <person name="Nagy I."/>
            <person name="Doyle S."/>
            <person name="Anderson J.B."/>
            <person name="Grigoriev I.V."/>
            <person name="Gueldener U."/>
            <person name="Muensterkoetter M."/>
            <person name="Nagy L.G."/>
        </authorList>
    </citation>
    <scope>NUCLEOTIDE SEQUENCE [LARGE SCALE GENOMIC DNA]</scope>
    <source>
        <strain evidence="3">Ar21-2</strain>
    </source>
</reference>
<keyword evidence="3" id="KW-1185">Reference proteome</keyword>
<protein>
    <recommendedName>
        <fullName evidence="1">Plastocyanin-like domain-containing protein</fullName>
    </recommendedName>
</protein>
<gene>
    <name evidence="2" type="ORF">ARMGADRAFT_943534</name>
</gene>
<dbReference type="InterPro" id="IPR008972">
    <property type="entry name" value="Cupredoxin"/>
</dbReference>
<accession>A0A2H3CRD7</accession>
<feature type="domain" description="Plastocyanin-like" evidence="1">
    <location>
        <begin position="1"/>
        <end position="49"/>
    </location>
</feature>
<feature type="non-terminal residue" evidence="2">
    <location>
        <position position="1"/>
    </location>
</feature>